<feature type="active site" description="Proton acceptor" evidence="15">
    <location>
        <position position="137"/>
    </location>
</feature>
<evidence type="ECO:0000256" key="5">
    <source>
        <dbReference type="ARBA" id="ARBA00022391"/>
    </source>
</evidence>
<feature type="active site" evidence="15">
    <location>
        <position position="72"/>
    </location>
</feature>
<dbReference type="GO" id="GO:0008777">
    <property type="term" value="F:acetylornithine deacetylase activity"/>
    <property type="evidence" value="ECO:0007669"/>
    <property type="project" value="TreeGrafter"/>
</dbReference>
<evidence type="ECO:0000256" key="7">
    <source>
        <dbReference type="ARBA" id="ARBA00022723"/>
    </source>
</evidence>
<evidence type="ECO:0000256" key="2">
    <source>
        <dbReference type="ARBA" id="ARBA00006746"/>
    </source>
</evidence>
<feature type="binding site" evidence="15">
    <location>
        <position position="166"/>
    </location>
    <ligand>
        <name>Zn(2+)</name>
        <dbReference type="ChEBI" id="CHEBI:29105"/>
        <label>1</label>
    </ligand>
</feature>
<feature type="binding site" evidence="15">
    <location>
        <position position="70"/>
    </location>
    <ligand>
        <name>Zn(2+)</name>
        <dbReference type="ChEBI" id="CHEBI:29105"/>
        <label>1</label>
    </ligand>
</feature>
<keyword evidence="10 15" id="KW-0220">Diaminopimelate biosynthesis</keyword>
<dbReference type="Gene3D" id="1.10.150.900">
    <property type="match status" value="1"/>
</dbReference>
<dbReference type="PROSITE" id="PS00759">
    <property type="entry name" value="ARGE_DAPE_CPG2_2"/>
    <property type="match status" value="1"/>
</dbReference>
<dbReference type="UniPathway" id="UPA00034">
    <property type="reaction ID" value="UER00021"/>
</dbReference>
<dbReference type="GO" id="GO:0006526">
    <property type="term" value="P:L-arginine biosynthetic process"/>
    <property type="evidence" value="ECO:0007669"/>
    <property type="project" value="TreeGrafter"/>
</dbReference>
<evidence type="ECO:0000256" key="9">
    <source>
        <dbReference type="ARBA" id="ARBA00022833"/>
    </source>
</evidence>
<dbReference type="InterPro" id="IPR011650">
    <property type="entry name" value="Peptidase_M20_dimer"/>
</dbReference>
<protein>
    <recommendedName>
        <fullName evidence="5 15">Succinyl-diaminopimelate desuccinylase</fullName>
        <shortName evidence="15">SDAP desuccinylase</shortName>
        <ecNumber evidence="4 15">3.5.1.18</ecNumber>
    </recommendedName>
    <alternativeName>
        <fullName evidence="13 15">N-succinyl-LL-2,6-diaminoheptanedioate amidohydrolase</fullName>
    </alternativeName>
</protein>
<dbReference type="PANTHER" id="PTHR43808:SF31">
    <property type="entry name" value="N-ACETYL-L-CITRULLINE DEACETYLASE"/>
    <property type="match status" value="1"/>
</dbReference>
<dbReference type="FunFam" id="3.40.630.10:FF:000005">
    <property type="entry name" value="Succinyl-diaminopimelate desuccinylase"/>
    <property type="match status" value="1"/>
</dbReference>
<dbReference type="NCBIfam" id="TIGR01246">
    <property type="entry name" value="dapE_proteo"/>
    <property type="match status" value="1"/>
</dbReference>
<dbReference type="OrthoDB" id="9809784at2"/>
<keyword evidence="9 15" id="KW-0862">Zinc</keyword>
<dbReference type="Pfam" id="PF07687">
    <property type="entry name" value="M20_dimer"/>
    <property type="match status" value="1"/>
</dbReference>
<dbReference type="Gene3D" id="3.40.630.10">
    <property type="entry name" value="Zn peptidases"/>
    <property type="match status" value="1"/>
</dbReference>
<dbReference type="CDD" id="cd03891">
    <property type="entry name" value="M20_DapE_proteobac"/>
    <property type="match status" value="1"/>
</dbReference>
<comment type="similarity">
    <text evidence="2 15">Belongs to the peptidase M20A family. DapE subfamily.</text>
</comment>
<dbReference type="EMBL" id="PNCI01000019">
    <property type="protein sequence ID" value="TMP29053.1"/>
    <property type="molecule type" value="Genomic_DNA"/>
</dbReference>
<comment type="pathway">
    <text evidence="1 15">Amino-acid biosynthesis; L-lysine biosynthesis via DAP pathway; LL-2,6-diaminopimelate from (S)-tetrahydrodipicolinate (succinylase route): step 3/3.</text>
</comment>
<dbReference type="SUPFAM" id="SSF55031">
    <property type="entry name" value="Bacterial exopeptidase dimerisation domain"/>
    <property type="match status" value="1"/>
</dbReference>
<reference evidence="18" key="2">
    <citation type="submission" date="2019-06" db="EMBL/GenBank/DDBJ databases">
        <title>Co-occurence of chitin degradation, pigmentation and bioactivity in marine Pseudoalteromonas.</title>
        <authorList>
            <person name="Sonnenschein E.C."/>
            <person name="Bech P.K."/>
        </authorList>
    </citation>
    <scope>NUCLEOTIDE SEQUENCE [LARGE SCALE GENOMIC DNA]</scope>
    <source>
        <strain evidence="18">S2676</strain>
    </source>
</reference>
<dbReference type="InterPro" id="IPR002933">
    <property type="entry name" value="Peptidase_M20"/>
</dbReference>
<reference evidence="17 18" key="1">
    <citation type="submission" date="2018-01" db="EMBL/GenBank/DDBJ databases">
        <authorList>
            <person name="Paulsen S."/>
            <person name="Gram L.K."/>
        </authorList>
    </citation>
    <scope>NUCLEOTIDE SEQUENCE [LARGE SCALE GENOMIC DNA]</scope>
    <source>
        <strain evidence="17 18">S2676</strain>
    </source>
</reference>
<evidence type="ECO:0000256" key="8">
    <source>
        <dbReference type="ARBA" id="ARBA00022801"/>
    </source>
</evidence>
<dbReference type="InterPro" id="IPR001261">
    <property type="entry name" value="ArgE/DapE_CS"/>
</dbReference>
<keyword evidence="11 15" id="KW-0457">Lysine biosynthesis</keyword>
<evidence type="ECO:0000259" key="16">
    <source>
        <dbReference type="Pfam" id="PF07687"/>
    </source>
</evidence>
<keyword evidence="8 15" id="KW-0378">Hydrolase</keyword>
<evidence type="ECO:0000256" key="14">
    <source>
        <dbReference type="ARBA" id="ARBA00051301"/>
    </source>
</evidence>
<evidence type="ECO:0000256" key="12">
    <source>
        <dbReference type="ARBA" id="ARBA00023285"/>
    </source>
</evidence>
<accession>A0A5S3WMH8</accession>
<keyword evidence="12 15" id="KW-0170">Cobalt</keyword>
<dbReference type="AlphaFoldDB" id="A0A5S3WMH8"/>
<gene>
    <name evidence="15" type="primary">dapE</name>
    <name evidence="17" type="ORF">CWB99_09790</name>
</gene>
<dbReference type="Proteomes" id="UP000310249">
    <property type="component" value="Unassembled WGS sequence"/>
</dbReference>
<feature type="binding site" evidence="15">
    <location>
        <position position="352"/>
    </location>
    <ligand>
        <name>Zn(2+)</name>
        <dbReference type="ChEBI" id="CHEBI:29105"/>
        <label>2</label>
    </ligand>
</feature>
<evidence type="ECO:0000256" key="15">
    <source>
        <dbReference type="HAMAP-Rule" id="MF_01690"/>
    </source>
</evidence>
<dbReference type="NCBIfam" id="NF009557">
    <property type="entry name" value="PRK13009.1"/>
    <property type="match status" value="1"/>
</dbReference>
<dbReference type="GO" id="GO:0009089">
    <property type="term" value="P:lysine biosynthetic process via diaminopimelate"/>
    <property type="evidence" value="ECO:0007669"/>
    <property type="project" value="UniProtKB-UniRule"/>
</dbReference>
<comment type="catalytic activity">
    <reaction evidence="14 15">
        <text>N-succinyl-(2S,6S)-2,6-diaminopimelate + H2O = (2S,6S)-2,6-diaminopimelate + succinate</text>
        <dbReference type="Rhea" id="RHEA:22608"/>
        <dbReference type="ChEBI" id="CHEBI:15377"/>
        <dbReference type="ChEBI" id="CHEBI:30031"/>
        <dbReference type="ChEBI" id="CHEBI:57609"/>
        <dbReference type="ChEBI" id="CHEBI:58087"/>
        <dbReference type="EC" id="3.5.1.18"/>
    </reaction>
</comment>
<dbReference type="GO" id="GO:0009014">
    <property type="term" value="F:succinyl-diaminopimelate desuccinylase activity"/>
    <property type="evidence" value="ECO:0007669"/>
    <property type="project" value="UniProtKB-UniRule"/>
</dbReference>
<evidence type="ECO:0000313" key="18">
    <source>
        <dbReference type="Proteomes" id="UP000310249"/>
    </source>
</evidence>
<proteinExistence type="inferred from homology"/>
<evidence type="ECO:0000256" key="4">
    <source>
        <dbReference type="ARBA" id="ARBA00011921"/>
    </source>
</evidence>
<comment type="cofactor">
    <cofactor evidence="15">
        <name>Zn(2+)</name>
        <dbReference type="ChEBI" id="CHEBI:29105"/>
    </cofactor>
    <cofactor evidence="15">
        <name>Co(2+)</name>
        <dbReference type="ChEBI" id="CHEBI:48828"/>
    </cofactor>
    <text evidence="15">Binds 2 Zn(2+) or Co(2+) ions per subunit.</text>
</comment>
<evidence type="ECO:0000256" key="3">
    <source>
        <dbReference type="ARBA" id="ARBA00011738"/>
    </source>
</evidence>
<evidence type="ECO:0000256" key="11">
    <source>
        <dbReference type="ARBA" id="ARBA00023154"/>
    </source>
</evidence>
<evidence type="ECO:0000256" key="10">
    <source>
        <dbReference type="ARBA" id="ARBA00022915"/>
    </source>
</evidence>
<dbReference type="Gene3D" id="3.30.70.360">
    <property type="match status" value="1"/>
</dbReference>
<keyword evidence="6 15" id="KW-0028">Amino-acid biosynthesis</keyword>
<dbReference type="InterPro" id="IPR005941">
    <property type="entry name" value="DapE_proteobac"/>
</dbReference>
<evidence type="ECO:0000256" key="13">
    <source>
        <dbReference type="ARBA" id="ARBA00031891"/>
    </source>
</evidence>
<name>A0A5S3WMH8_9GAMM</name>
<organism evidence="17 18">
    <name type="scientific">Pseudoalteromonas rubra</name>
    <dbReference type="NCBI Taxonomy" id="43658"/>
    <lineage>
        <taxon>Bacteria</taxon>
        <taxon>Pseudomonadati</taxon>
        <taxon>Pseudomonadota</taxon>
        <taxon>Gammaproteobacteria</taxon>
        <taxon>Alteromonadales</taxon>
        <taxon>Pseudoalteromonadaceae</taxon>
        <taxon>Pseudoalteromonas</taxon>
    </lineage>
</organism>
<evidence type="ECO:0000256" key="6">
    <source>
        <dbReference type="ARBA" id="ARBA00022605"/>
    </source>
</evidence>
<dbReference type="FunFam" id="3.30.70.360:FF:000011">
    <property type="entry name" value="Succinyl-diaminopimelate desuccinylase"/>
    <property type="match status" value="1"/>
</dbReference>
<dbReference type="GO" id="GO:0019877">
    <property type="term" value="P:diaminopimelate biosynthetic process"/>
    <property type="evidence" value="ECO:0007669"/>
    <property type="project" value="UniProtKB-UniRule"/>
</dbReference>
<dbReference type="RefSeq" id="WP_138551336.1">
    <property type="nucleotide sequence ID" value="NZ_PNCH01000020.1"/>
</dbReference>
<feature type="binding site" evidence="15">
    <location>
        <position position="138"/>
    </location>
    <ligand>
        <name>Zn(2+)</name>
        <dbReference type="ChEBI" id="CHEBI:29105"/>
        <label>2</label>
    </ligand>
</feature>
<keyword evidence="7 15" id="KW-0479">Metal-binding</keyword>
<dbReference type="InterPro" id="IPR050072">
    <property type="entry name" value="Peptidase_M20A"/>
</dbReference>
<dbReference type="Pfam" id="PF01546">
    <property type="entry name" value="Peptidase_M20"/>
    <property type="match status" value="1"/>
</dbReference>
<feature type="domain" description="Peptidase M20 dimerisation" evidence="16">
    <location>
        <begin position="179"/>
        <end position="286"/>
    </location>
</feature>
<dbReference type="InterPro" id="IPR036264">
    <property type="entry name" value="Bact_exopeptidase_dim_dom"/>
</dbReference>
<feature type="binding site" evidence="15">
    <location>
        <position position="103"/>
    </location>
    <ligand>
        <name>Zn(2+)</name>
        <dbReference type="ChEBI" id="CHEBI:29105"/>
        <label>1</label>
    </ligand>
</feature>
<evidence type="ECO:0000256" key="1">
    <source>
        <dbReference type="ARBA" id="ARBA00005130"/>
    </source>
</evidence>
<sequence>MSETHSEVVALAKALIQRPSVTPEDAGCQAMINERLSALGFKVEEHFFVDTLNTWARKGTQGPHFCFAGHTDVVPVGNERDWRFPPFSGEIHDGMLHGRGAADMKGSLAAMVVATERFVARFPDHNGSISFLITSDEEGPFINGTTKVVDLLEARNEKIDMCLVGEPSSRDQLGDVVKNGRRGSLTGHLTIKGVQGHVAYPHLAKNPIHLATPALTELSTIQWDQGNAFFPATSFQISNIHGGTGAGNVIPGSLDVQFNFRFSTEVTAEQLKGRVCEILNKHGLDYELHWTLNGLPFLTEPGPLLNVTLDAIKVVTGIDANPETTGGTSDGRFIAQSGCKVIELGPVNATIHQVNECVSVKSLDQLAEIYELILEKLLT</sequence>
<evidence type="ECO:0000313" key="17">
    <source>
        <dbReference type="EMBL" id="TMP29053.1"/>
    </source>
</evidence>
<dbReference type="PANTHER" id="PTHR43808">
    <property type="entry name" value="ACETYLORNITHINE DEACETYLASE"/>
    <property type="match status" value="1"/>
</dbReference>
<dbReference type="GO" id="GO:0050897">
    <property type="term" value="F:cobalt ion binding"/>
    <property type="evidence" value="ECO:0007669"/>
    <property type="project" value="UniProtKB-UniRule"/>
</dbReference>
<feature type="binding site" evidence="15">
    <location>
        <position position="103"/>
    </location>
    <ligand>
        <name>Zn(2+)</name>
        <dbReference type="ChEBI" id="CHEBI:29105"/>
        <label>2</label>
    </ligand>
</feature>
<dbReference type="GO" id="GO:0008270">
    <property type="term" value="F:zinc ion binding"/>
    <property type="evidence" value="ECO:0007669"/>
    <property type="project" value="UniProtKB-UniRule"/>
</dbReference>
<comment type="caution">
    <text evidence="17">The sequence shown here is derived from an EMBL/GenBank/DDBJ whole genome shotgun (WGS) entry which is preliminary data.</text>
</comment>
<comment type="function">
    <text evidence="15">Catalyzes the hydrolysis of N-succinyl-L,L-diaminopimelic acid (SDAP), forming succinate and LL-2,6-diaminopimelate (DAP), an intermediate involved in the bacterial biosynthesis of lysine and meso-diaminopimelic acid, an essential component of bacterial cell walls.</text>
</comment>
<dbReference type="SUPFAM" id="SSF53187">
    <property type="entry name" value="Zn-dependent exopeptidases"/>
    <property type="match status" value="1"/>
</dbReference>
<dbReference type="HAMAP" id="MF_01690">
    <property type="entry name" value="DapE"/>
    <property type="match status" value="1"/>
</dbReference>
<comment type="subunit">
    <text evidence="3 15">Homodimer.</text>
</comment>
<dbReference type="EC" id="3.5.1.18" evidence="4 15"/>